<feature type="binding site" evidence="12">
    <location>
        <position position="13"/>
    </location>
    <ligand>
        <name>CTP</name>
        <dbReference type="ChEBI" id="CHEBI:37563"/>
        <note>allosteric inhibitor</note>
    </ligand>
</feature>
<comment type="catalytic activity">
    <reaction evidence="12">
        <text>UTP + NH4(+) + ATP = CTP + ADP + phosphate + 2 H(+)</text>
        <dbReference type="Rhea" id="RHEA:16597"/>
        <dbReference type="ChEBI" id="CHEBI:15378"/>
        <dbReference type="ChEBI" id="CHEBI:28938"/>
        <dbReference type="ChEBI" id="CHEBI:30616"/>
        <dbReference type="ChEBI" id="CHEBI:37563"/>
        <dbReference type="ChEBI" id="CHEBI:43474"/>
        <dbReference type="ChEBI" id="CHEBI:46398"/>
        <dbReference type="ChEBI" id="CHEBI:456216"/>
    </reaction>
</comment>
<dbReference type="FunFam" id="3.40.50.300:FF:000009">
    <property type="entry name" value="CTP synthase"/>
    <property type="match status" value="1"/>
</dbReference>
<feature type="active site" description="Nucleophile; for glutamine hydrolysis" evidence="12">
    <location>
        <position position="379"/>
    </location>
</feature>
<comment type="catalytic activity">
    <reaction evidence="10 12">
        <text>UTP + L-glutamine + ATP + H2O = CTP + L-glutamate + ADP + phosphate + 2 H(+)</text>
        <dbReference type="Rhea" id="RHEA:26426"/>
        <dbReference type="ChEBI" id="CHEBI:15377"/>
        <dbReference type="ChEBI" id="CHEBI:15378"/>
        <dbReference type="ChEBI" id="CHEBI:29985"/>
        <dbReference type="ChEBI" id="CHEBI:30616"/>
        <dbReference type="ChEBI" id="CHEBI:37563"/>
        <dbReference type="ChEBI" id="CHEBI:43474"/>
        <dbReference type="ChEBI" id="CHEBI:46398"/>
        <dbReference type="ChEBI" id="CHEBI:58359"/>
        <dbReference type="ChEBI" id="CHEBI:456216"/>
        <dbReference type="EC" id="6.3.4.2"/>
    </reaction>
</comment>
<feature type="binding site" evidence="12">
    <location>
        <begin position="380"/>
        <end position="383"/>
    </location>
    <ligand>
        <name>L-glutamine</name>
        <dbReference type="ChEBI" id="CHEBI:58359"/>
    </ligand>
</feature>
<feature type="binding site" evidence="12">
    <location>
        <begin position="14"/>
        <end position="19"/>
    </location>
    <ligand>
        <name>ATP</name>
        <dbReference type="ChEBI" id="CHEBI:30616"/>
    </ligand>
</feature>
<comment type="caution">
    <text evidence="15">The sequence shown here is derived from an EMBL/GenBank/DDBJ whole genome shotgun (WGS) entry which is preliminary data.</text>
</comment>
<dbReference type="InterPro" id="IPR029062">
    <property type="entry name" value="Class_I_gatase-like"/>
</dbReference>
<evidence type="ECO:0000256" key="12">
    <source>
        <dbReference type="HAMAP-Rule" id="MF_01227"/>
    </source>
</evidence>
<dbReference type="PROSITE" id="PS51273">
    <property type="entry name" value="GATASE_TYPE_1"/>
    <property type="match status" value="1"/>
</dbReference>
<dbReference type="SUPFAM" id="SSF52540">
    <property type="entry name" value="P-loop containing nucleoside triphosphate hydrolases"/>
    <property type="match status" value="1"/>
</dbReference>
<evidence type="ECO:0000256" key="7">
    <source>
        <dbReference type="ARBA" id="ARBA00022842"/>
    </source>
</evidence>
<feature type="binding site" evidence="12">
    <location>
        <position position="71"/>
    </location>
    <ligand>
        <name>ATP</name>
        <dbReference type="ChEBI" id="CHEBI:30616"/>
    </ligand>
</feature>
<dbReference type="NCBIfam" id="NF003792">
    <property type="entry name" value="PRK05380.1"/>
    <property type="match status" value="1"/>
</dbReference>
<accession>A0A317EG69</accession>
<feature type="binding site" evidence="12">
    <location>
        <position position="71"/>
    </location>
    <ligand>
        <name>Mg(2+)</name>
        <dbReference type="ChEBI" id="CHEBI:18420"/>
    </ligand>
</feature>
<evidence type="ECO:0000256" key="8">
    <source>
        <dbReference type="ARBA" id="ARBA00022962"/>
    </source>
</evidence>
<dbReference type="GO" id="GO:0042802">
    <property type="term" value="F:identical protein binding"/>
    <property type="evidence" value="ECO:0007669"/>
    <property type="project" value="TreeGrafter"/>
</dbReference>
<comment type="subunit">
    <text evidence="12">Homotetramer.</text>
</comment>
<dbReference type="FunFam" id="3.40.50.880:FF:000002">
    <property type="entry name" value="CTP synthase"/>
    <property type="match status" value="1"/>
</dbReference>
<dbReference type="GO" id="GO:0003883">
    <property type="term" value="F:CTP synthase activity"/>
    <property type="evidence" value="ECO:0007669"/>
    <property type="project" value="UniProtKB-UniRule"/>
</dbReference>
<dbReference type="InterPro" id="IPR017926">
    <property type="entry name" value="GATASE"/>
</dbReference>
<keyword evidence="4 12" id="KW-0479">Metal-binding</keyword>
<dbReference type="Pfam" id="PF06418">
    <property type="entry name" value="CTP_synth_N"/>
    <property type="match status" value="1"/>
</dbReference>
<organism evidence="15 16">
    <name type="scientific">Zavarzinia aquatilis</name>
    <dbReference type="NCBI Taxonomy" id="2211142"/>
    <lineage>
        <taxon>Bacteria</taxon>
        <taxon>Pseudomonadati</taxon>
        <taxon>Pseudomonadota</taxon>
        <taxon>Alphaproteobacteria</taxon>
        <taxon>Rhodospirillales</taxon>
        <taxon>Zavarziniaceae</taxon>
        <taxon>Zavarzinia</taxon>
    </lineage>
</organism>
<keyword evidence="3 12" id="KW-0436">Ligase</keyword>
<evidence type="ECO:0000313" key="16">
    <source>
        <dbReference type="Proteomes" id="UP000245461"/>
    </source>
</evidence>
<feature type="binding site" evidence="12">
    <location>
        <begin position="146"/>
        <end position="148"/>
    </location>
    <ligand>
        <name>CTP</name>
        <dbReference type="ChEBI" id="CHEBI:37563"/>
        <note>allosteric inhibitor</note>
    </ligand>
</feature>
<feature type="binding site" evidence="12">
    <location>
        <begin position="186"/>
        <end position="191"/>
    </location>
    <ligand>
        <name>CTP</name>
        <dbReference type="ChEBI" id="CHEBI:37563"/>
        <note>allosteric inhibitor</note>
    </ligand>
</feature>
<dbReference type="Gene3D" id="3.40.50.880">
    <property type="match status" value="1"/>
</dbReference>
<dbReference type="EC" id="6.3.4.2" evidence="12"/>
<dbReference type="HAMAP" id="MF_01227">
    <property type="entry name" value="PyrG"/>
    <property type="match status" value="1"/>
</dbReference>
<dbReference type="OrthoDB" id="9801107at2"/>
<comment type="pathway">
    <text evidence="1 12">Pyrimidine metabolism; CTP biosynthesis via de novo pathway; CTP from UDP: step 2/2.</text>
</comment>
<dbReference type="Gene3D" id="3.40.50.300">
    <property type="entry name" value="P-loop containing nucleotide triphosphate hydrolases"/>
    <property type="match status" value="1"/>
</dbReference>
<dbReference type="CDD" id="cd01746">
    <property type="entry name" value="GATase1_CTP_Synthase"/>
    <property type="match status" value="1"/>
</dbReference>
<evidence type="ECO:0000256" key="6">
    <source>
        <dbReference type="ARBA" id="ARBA00022840"/>
    </source>
</evidence>
<evidence type="ECO:0000256" key="11">
    <source>
        <dbReference type="ARBA" id="ARBA00059148"/>
    </source>
</evidence>
<evidence type="ECO:0000256" key="4">
    <source>
        <dbReference type="ARBA" id="ARBA00022723"/>
    </source>
</evidence>
<dbReference type="SUPFAM" id="SSF52317">
    <property type="entry name" value="Class I glutamine amidotransferase-like"/>
    <property type="match status" value="1"/>
</dbReference>
<dbReference type="InterPro" id="IPR033828">
    <property type="entry name" value="GATase1_CTP_Synthase"/>
</dbReference>
<comment type="similarity">
    <text evidence="2 12">Belongs to the CTP synthase family.</text>
</comment>
<dbReference type="UniPathway" id="UPA00159">
    <property type="reaction ID" value="UER00277"/>
</dbReference>
<feature type="binding site" evidence="12">
    <location>
        <position position="222"/>
    </location>
    <ligand>
        <name>CTP</name>
        <dbReference type="ChEBI" id="CHEBI:37563"/>
        <note>allosteric inhibitor</note>
    </ligand>
</feature>
<dbReference type="EMBL" id="QGLE01000001">
    <property type="protein sequence ID" value="PWR25849.1"/>
    <property type="molecule type" value="Genomic_DNA"/>
</dbReference>
<dbReference type="CDD" id="cd03113">
    <property type="entry name" value="CTPS_N"/>
    <property type="match status" value="1"/>
</dbReference>
<evidence type="ECO:0000313" key="15">
    <source>
        <dbReference type="EMBL" id="PWR25849.1"/>
    </source>
</evidence>
<feature type="domain" description="Glutamine amidotransferase" evidence="13">
    <location>
        <begin position="300"/>
        <end position="532"/>
    </location>
</feature>
<feature type="binding site" evidence="12">
    <location>
        <position position="139"/>
    </location>
    <ligand>
        <name>Mg(2+)</name>
        <dbReference type="ChEBI" id="CHEBI:18420"/>
    </ligand>
</feature>
<keyword evidence="9 12" id="KW-0665">Pyrimidine biosynthesis</keyword>
<keyword evidence="6 12" id="KW-0067">ATP-binding</keyword>
<feature type="binding site" evidence="12">
    <location>
        <position position="222"/>
    </location>
    <ligand>
        <name>UTP</name>
        <dbReference type="ChEBI" id="CHEBI:46398"/>
    </ligand>
</feature>
<sequence>MARFIFITGGVVSSLGKGLASAALGALLQSRGFSVRLRKLDPYLNVDPGTMSPYQHGEVYVTDDGAETDLDLGHYERFTGVPSRRSDNVTTGRIYQTILTKERRGDYLGGTVQVIPHVTDAIKEFVLADTDDTDFVLVEVGGTVGDIESLPFLEAIRQLGNDLPPQHAVYVHLTLVPYIPSAGELKTKPTQHSVKELRSIGIQPNIILCRCDREVPESERRKIALFCNVRPENVIQALDVGSIYEVPISYHAEKFDDRILDAFGLTAPAPSLARWQEIHRRWTQPEGEVTIAIVGKYTGLKDAYKSLAEALYHGGIANNVKVNLEWIESETFEKEDAVAHLEEVDGILVPGGFGYRGVEGKIAAANFARNHKVPYFGICFGMQIAVIEAARNLAGFSHASSTEFGPCDEAVVGLMTEWVRGNEKETRTAEGDLGGTMRLGAYDAVLKPGSHAAEIYGTTQISERHRHRYEVNINYVPKLEQHGLLFSGLSPNGQLPEIVEIPDHPWFVGVQFHPELKSKPFDPHPLFASFIKAALDQSRLV</sequence>
<dbReference type="GO" id="GO:0097268">
    <property type="term" value="C:cytoophidium"/>
    <property type="evidence" value="ECO:0007669"/>
    <property type="project" value="UniProtKB-ARBA"/>
</dbReference>
<dbReference type="PANTHER" id="PTHR11550:SF0">
    <property type="entry name" value="CTP SYNTHASE-RELATED"/>
    <property type="match status" value="1"/>
</dbReference>
<keyword evidence="16" id="KW-1185">Reference proteome</keyword>
<gene>
    <name evidence="12" type="primary">pyrG</name>
    <name evidence="15" type="ORF">DKG74_02540</name>
</gene>
<feature type="binding site" evidence="12">
    <location>
        <position position="13"/>
    </location>
    <ligand>
        <name>UTP</name>
        <dbReference type="ChEBI" id="CHEBI:46398"/>
    </ligand>
</feature>
<dbReference type="Proteomes" id="UP000245461">
    <property type="component" value="Unassembled WGS sequence"/>
</dbReference>
<keyword evidence="7 12" id="KW-0460">Magnesium</keyword>
<dbReference type="Pfam" id="PF00117">
    <property type="entry name" value="GATase"/>
    <property type="match status" value="1"/>
</dbReference>
<evidence type="ECO:0000259" key="14">
    <source>
        <dbReference type="Pfam" id="PF06418"/>
    </source>
</evidence>
<keyword evidence="5 12" id="KW-0547">Nucleotide-binding</keyword>
<dbReference type="RefSeq" id="WP_109902245.1">
    <property type="nucleotide sequence ID" value="NZ_QGLE01000001.1"/>
</dbReference>
<feature type="binding site" evidence="12">
    <location>
        <position position="403"/>
    </location>
    <ligand>
        <name>L-glutamine</name>
        <dbReference type="ChEBI" id="CHEBI:58359"/>
    </ligand>
</feature>
<dbReference type="GO" id="GO:0046872">
    <property type="term" value="F:metal ion binding"/>
    <property type="evidence" value="ECO:0007669"/>
    <property type="project" value="UniProtKB-KW"/>
</dbReference>
<feature type="active site" evidence="12">
    <location>
        <position position="513"/>
    </location>
</feature>
<dbReference type="NCBIfam" id="TIGR00337">
    <property type="entry name" value="PyrG"/>
    <property type="match status" value="1"/>
</dbReference>
<comment type="miscellaneous">
    <text evidence="12">CTPSs have evolved a hybrid strategy for distinguishing between UTP and CTP. The overlapping regions of the product feedback inhibitory and substrate sites recognize a common feature in both compounds, the triphosphate moiety. To differentiate isosteric substrate and product pyrimidine rings, an additional pocket far from the expected kinase/ligase catalytic site, specifically recognizes the cytosine and ribose portions of the product inhibitor.</text>
</comment>
<feature type="domain" description="CTP synthase N-terminal" evidence="14">
    <location>
        <begin position="3"/>
        <end position="264"/>
    </location>
</feature>
<feature type="binding site" evidence="12">
    <location>
        <position position="54"/>
    </location>
    <ligand>
        <name>L-glutamine</name>
        <dbReference type="ChEBI" id="CHEBI:58359"/>
    </ligand>
</feature>
<feature type="region of interest" description="Amidoligase domain" evidence="12">
    <location>
        <begin position="1"/>
        <end position="265"/>
    </location>
</feature>
<evidence type="ECO:0000256" key="3">
    <source>
        <dbReference type="ARBA" id="ARBA00022598"/>
    </source>
</evidence>
<comment type="catalytic activity">
    <reaction evidence="12">
        <text>L-glutamine + H2O = L-glutamate + NH4(+)</text>
        <dbReference type="Rhea" id="RHEA:15889"/>
        <dbReference type="ChEBI" id="CHEBI:15377"/>
        <dbReference type="ChEBI" id="CHEBI:28938"/>
        <dbReference type="ChEBI" id="CHEBI:29985"/>
        <dbReference type="ChEBI" id="CHEBI:58359"/>
    </reaction>
</comment>
<dbReference type="GO" id="GO:0019856">
    <property type="term" value="P:pyrimidine nucleobase biosynthetic process"/>
    <property type="evidence" value="ECO:0007669"/>
    <property type="project" value="TreeGrafter"/>
</dbReference>
<evidence type="ECO:0000259" key="13">
    <source>
        <dbReference type="Pfam" id="PF00117"/>
    </source>
</evidence>
<keyword evidence="8 12" id="KW-0315">Glutamine amidotransferase</keyword>
<dbReference type="GO" id="GO:0044210">
    <property type="term" value="P:'de novo' CTP biosynthetic process"/>
    <property type="evidence" value="ECO:0007669"/>
    <property type="project" value="UniProtKB-UniRule"/>
</dbReference>
<dbReference type="GO" id="GO:0004359">
    <property type="term" value="F:glutaminase activity"/>
    <property type="evidence" value="ECO:0007669"/>
    <property type="project" value="RHEA"/>
</dbReference>
<feature type="binding site" evidence="12">
    <location>
        <position position="240"/>
    </location>
    <ligand>
        <name>ATP</name>
        <dbReference type="ChEBI" id="CHEBI:30616"/>
    </ligand>
</feature>
<evidence type="ECO:0000256" key="2">
    <source>
        <dbReference type="ARBA" id="ARBA00007533"/>
    </source>
</evidence>
<dbReference type="AlphaFoldDB" id="A0A317EG69"/>
<evidence type="ECO:0000256" key="10">
    <source>
        <dbReference type="ARBA" id="ARBA00047781"/>
    </source>
</evidence>
<evidence type="ECO:0000256" key="1">
    <source>
        <dbReference type="ARBA" id="ARBA00005171"/>
    </source>
</evidence>
<comment type="activity regulation">
    <text evidence="12">Allosterically activated by GTP, when glutamine is the substrate; GTP has no effect on the reaction when ammonia is the substrate. The allosteric effector GTP functions by stabilizing the protein conformation that binds the tetrahedral intermediate(s) formed during glutamine hydrolysis. Inhibited by the product CTP, via allosteric rather than competitive inhibition.</text>
</comment>
<dbReference type="InterPro" id="IPR017456">
    <property type="entry name" value="CTP_synthase_N"/>
</dbReference>
<dbReference type="GO" id="GO:0005829">
    <property type="term" value="C:cytosol"/>
    <property type="evidence" value="ECO:0007669"/>
    <property type="project" value="TreeGrafter"/>
</dbReference>
<evidence type="ECO:0000256" key="9">
    <source>
        <dbReference type="ARBA" id="ARBA00022975"/>
    </source>
</evidence>
<protein>
    <recommendedName>
        <fullName evidence="12">CTP synthase</fullName>
        <ecNumber evidence="12">6.3.4.2</ecNumber>
    </recommendedName>
    <alternativeName>
        <fullName evidence="12">Cytidine 5'-triphosphate synthase</fullName>
    </alternativeName>
    <alternativeName>
        <fullName evidence="12">Cytidine triphosphate synthetase</fullName>
        <shortName evidence="12">CTP synthetase</shortName>
        <shortName evidence="12">CTPS</shortName>
    </alternativeName>
    <alternativeName>
        <fullName evidence="12">UTP--ammonia ligase</fullName>
    </alternativeName>
</protein>
<comment type="caution">
    <text evidence="12">Lacks conserved residue(s) required for the propagation of feature annotation.</text>
</comment>
<proteinExistence type="inferred from homology"/>
<feature type="active site" evidence="12">
    <location>
        <position position="515"/>
    </location>
</feature>
<feature type="binding site" evidence="12">
    <location>
        <position position="468"/>
    </location>
    <ligand>
        <name>L-glutamine</name>
        <dbReference type="ChEBI" id="CHEBI:58359"/>
    </ligand>
</feature>
<dbReference type="GO" id="GO:0005524">
    <property type="term" value="F:ATP binding"/>
    <property type="evidence" value="ECO:0007669"/>
    <property type="project" value="UniProtKB-KW"/>
</dbReference>
<dbReference type="InterPro" id="IPR027417">
    <property type="entry name" value="P-loop_NTPase"/>
</dbReference>
<feature type="binding site" evidence="12">
    <location>
        <position position="352"/>
    </location>
    <ligand>
        <name>L-glutamine</name>
        <dbReference type="ChEBI" id="CHEBI:58359"/>
    </ligand>
</feature>
<name>A0A317EG69_9PROT</name>
<evidence type="ECO:0000256" key="5">
    <source>
        <dbReference type="ARBA" id="ARBA00022741"/>
    </source>
</evidence>
<dbReference type="InterPro" id="IPR004468">
    <property type="entry name" value="CTP_synthase"/>
</dbReference>
<reference evidence="15 16" key="1">
    <citation type="submission" date="2018-05" db="EMBL/GenBank/DDBJ databases">
        <title>Zavarzinia sp. HR-AS.</title>
        <authorList>
            <person name="Lee Y."/>
            <person name="Jeon C.O."/>
        </authorList>
    </citation>
    <scope>NUCLEOTIDE SEQUENCE [LARGE SCALE GENOMIC DNA]</scope>
    <source>
        <strain evidence="15 16">HR-AS</strain>
    </source>
</reference>
<feature type="binding site" evidence="12">
    <location>
        <begin position="186"/>
        <end position="191"/>
    </location>
    <ligand>
        <name>UTP</name>
        <dbReference type="ChEBI" id="CHEBI:46398"/>
    </ligand>
</feature>
<dbReference type="PANTHER" id="PTHR11550">
    <property type="entry name" value="CTP SYNTHASE"/>
    <property type="match status" value="1"/>
</dbReference>
<comment type="function">
    <text evidence="11 12">Catalyzes the ATP-dependent amination of UTP to CTP with either L-glutamine or ammonia as the source of nitrogen. Regulates intracellular CTP levels through interactions with the four ribonucleotide triphosphates.</text>
</comment>